<name>A0A6C0J1V1_9ZZZZ</name>
<accession>A0A6C0J1V1</accession>
<protein>
    <submittedName>
        <fullName evidence="1">Uncharacterized protein</fullName>
    </submittedName>
</protein>
<reference evidence="1" key="1">
    <citation type="journal article" date="2020" name="Nature">
        <title>Giant virus diversity and host interactions through global metagenomics.</title>
        <authorList>
            <person name="Schulz F."/>
            <person name="Roux S."/>
            <person name="Paez-Espino D."/>
            <person name="Jungbluth S."/>
            <person name="Walsh D.A."/>
            <person name="Denef V.J."/>
            <person name="McMahon K.D."/>
            <person name="Konstantinidis K.T."/>
            <person name="Eloe-Fadrosh E.A."/>
            <person name="Kyrpides N.C."/>
            <person name="Woyke T."/>
        </authorList>
    </citation>
    <scope>NUCLEOTIDE SEQUENCE</scope>
    <source>
        <strain evidence="1">GVMAG-M-3300025676-16</strain>
    </source>
</reference>
<dbReference type="EMBL" id="MN740294">
    <property type="protein sequence ID" value="QHT98645.1"/>
    <property type="molecule type" value="Genomic_DNA"/>
</dbReference>
<proteinExistence type="predicted"/>
<organism evidence="1">
    <name type="scientific">viral metagenome</name>
    <dbReference type="NCBI Taxonomy" id="1070528"/>
    <lineage>
        <taxon>unclassified sequences</taxon>
        <taxon>metagenomes</taxon>
        <taxon>organismal metagenomes</taxon>
    </lineage>
</organism>
<sequence length="47" mass="5607">MGNVENVVFQKLSEYRGQANRERFVLPDDKNIDYFIKKVTDIVEFLK</sequence>
<evidence type="ECO:0000313" key="1">
    <source>
        <dbReference type="EMBL" id="QHT98645.1"/>
    </source>
</evidence>
<dbReference type="AlphaFoldDB" id="A0A6C0J1V1"/>